<dbReference type="PROSITE" id="PS50943">
    <property type="entry name" value="HTH_CROC1"/>
    <property type="match status" value="1"/>
</dbReference>
<dbReference type="EMBL" id="BGZN01000129">
    <property type="protein sequence ID" value="GBR75006.1"/>
    <property type="molecule type" value="Genomic_DNA"/>
</dbReference>
<dbReference type="AlphaFoldDB" id="A0A388TDK7"/>
<evidence type="ECO:0000259" key="1">
    <source>
        <dbReference type="PROSITE" id="PS50943"/>
    </source>
</evidence>
<comment type="caution">
    <text evidence="2">The sequence shown here is derived from an EMBL/GenBank/DDBJ whole genome shotgun (WGS) entry which is preliminary data.</text>
</comment>
<accession>A0A388TDK7</accession>
<gene>
    <name evidence="2" type="ORF">NO1_2079</name>
</gene>
<dbReference type="Proteomes" id="UP000269352">
    <property type="component" value="Unassembled WGS sequence"/>
</dbReference>
<dbReference type="Pfam" id="PF01381">
    <property type="entry name" value="HTH_3"/>
    <property type="match status" value="1"/>
</dbReference>
<dbReference type="CDD" id="cd00093">
    <property type="entry name" value="HTH_XRE"/>
    <property type="match status" value="1"/>
</dbReference>
<sequence length="75" mass="8678">MERKPETKFEINVRIGKKITKLREANGISQERFAYENDIAKSTVARIEQGVVDARISNLERIAKGLYIELPDLFR</sequence>
<protein>
    <submittedName>
        <fullName evidence="2">Helix-turn-helix XRE-family transcriptional regulators</fullName>
    </submittedName>
</protein>
<dbReference type="InterPro" id="IPR010982">
    <property type="entry name" value="Lambda_DNA-bd_dom_sf"/>
</dbReference>
<dbReference type="SMART" id="SM00530">
    <property type="entry name" value="HTH_XRE"/>
    <property type="match status" value="1"/>
</dbReference>
<feature type="domain" description="HTH cro/C1-type" evidence="1">
    <location>
        <begin position="19"/>
        <end position="73"/>
    </location>
</feature>
<organism evidence="2 3">
    <name type="scientific">Termititenax aidoneus</name>
    <dbReference type="NCBI Taxonomy" id="2218524"/>
    <lineage>
        <taxon>Bacteria</taxon>
        <taxon>Bacillati</taxon>
        <taxon>Candidatus Margulisiibacteriota</taxon>
        <taxon>Candidatus Termititenacia</taxon>
        <taxon>Candidatus Termititenacales</taxon>
        <taxon>Candidatus Termititenacaceae</taxon>
        <taxon>Candidatus Termititenax</taxon>
    </lineage>
</organism>
<evidence type="ECO:0000313" key="3">
    <source>
        <dbReference type="Proteomes" id="UP000269352"/>
    </source>
</evidence>
<proteinExistence type="predicted"/>
<keyword evidence="3" id="KW-1185">Reference proteome</keyword>
<evidence type="ECO:0000313" key="2">
    <source>
        <dbReference type="EMBL" id="GBR75006.1"/>
    </source>
</evidence>
<dbReference type="Gene3D" id="1.10.260.40">
    <property type="entry name" value="lambda repressor-like DNA-binding domains"/>
    <property type="match status" value="1"/>
</dbReference>
<reference evidence="2 3" key="1">
    <citation type="journal article" date="2019" name="ISME J.">
        <title>Genome analyses of uncultured TG2/ZB3 bacteria in 'Margulisbacteria' specifically attached to ectosymbiotic spirochetes of protists in the termite gut.</title>
        <authorList>
            <person name="Utami Y.D."/>
            <person name="Kuwahara H."/>
            <person name="Igai K."/>
            <person name="Murakami T."/>
            <person name="Sugaya K."/>
            <person name="Morikawa T."/>
            <person name="Nagura Y."/>
            <person name="Yuki M."/>
            <person name="Deevong P."/>
            <person name="Inoue T."/>
            <person name="Kihara K."/>
            <person name="Lo N."/>
            <person name="Yamada A."/>
            <person name="Ohkuma M."/>
            <person name="Hongoh Y."/>
        </authorList>
    </citation>
    <scope>NUCLEOTIDE SEQUENCE [LARGE SCALE GENOMIC DNA]</scope>
    <source>
        <strain evidence="2">NkOx7-01</strain>
    </source>
</reference>
<dbReference type="SUPFAM" id="SSF47413">
    <property type="entry name" value="lambda repressor-like DNA-binding domains"/>
    <property type="match status" value="1"/>
</dbReference>
<name>A0A388TDK7_TERA1</name>
<dbReference type="InterPro" id="IPR001387">
    <property type="entry name" value="Cro/C1-type_HTH"/>
</dbReference>
<dbReference type="GO" id="GO:0003677">
    <property type="term" value="F:DNA binding"/>
    <property type="evidence" value="ECO:0007669"/>
    <property type="project" value="InterPro"/>
</dbReference>